<evidence type="ECO:0000256" key="1">
    <source>
        <dbReference type="ARBA" id="ARBA00004651"/>
    </source>
</evidence>
<dbReference type="KEGG" id="lsw:GTO87_08450"/>
<dbReference type="GO" id="GO:0005886">
    <property type="term" value="C:plasma membrane"/>
    <property type="evidence" value="ECO:0007669"/>
    <property type="project" value="UniProtKB-SubCell"/>
</dbReference>
<dbReference type="InterPro" id="IPR036878">
    <property type="entry name" value="Glu_permease_IIB"/>
</dbReference>
<dbReference type="InterPro" id="IPR003352">
    <property type="entry name" value="PTS_EIIC"/>
</dbReference>
<dbReference type="GO" id="GO:0009401">
    <property type="term" value="P:phosphoenolpyruvate-dependent sugar phosphotransferase system"/>
    <property type="evidence" value="ECO:0007669"/>
    <property type="project" value="UniProtKB-KW"/>
</dbReference>
<dbReference type="InterPro" id="IPR013013">
    <property type="entry name" value="PTS_EIIC_1"/>
</dbReference>
<feature type="transmembrane region" description="Helical" evidence="12">
    <location>
        <begin position="320"/>
        <end position="344"/>
    </location>
</feature>
<dbReference type="SUPFAM" id="SSF55604">
    <property type="entry name" value="Glucose permease domain IIB"/>
    <property type="match status" value="1"/>
</dbReference>
<dbReference type="Pfam" id="PF00367">
    <property type="entry name" value="PTS_EIIB"/>
    <property type="match status" value="1"/>
</dbReference>
<feature type="transmembrane region" description="Helical" evidence="12">
    <location>
        <begin position="173"/>
        <end position="192"/>
    </location>
</feature>
<keyword evidence="10 12" id="KW-0472">Membrane</keyword>
<evidence type="ECO:0000256" key="10">
    <source>
        <dbReference type="ARBA" id="ARBA00023136"/>
    </source>
</evidence>
<dbReference type="RefSeq" id="WP_180848785.1">
    <property type="nucleotide sequence ID" value="NZ_CP047418.1"/>
</dbReference>
<dbReference type="InterPro" id="IPR001996">
    <property type="entry name" value="PTS_IIB_1"/>
</dbReference>
<feature type="transmembrane region" description="Helical" evidence="12">
    <location>
        <begin position="356"/>
        <end position="377"/>
    </location>
</feature>
<evidence type="ECO:0000259" key="14">
    <source>
        <dbReference type="PROSITE" id="PS51103"/>
    </source>
</evidence>
<feature type="transmembrane region" description="Helical" evidence="12">
    <location>
        <begin position="108"/>
        <end position="134"/>
    </location>
</feature>
<dbReference type="CDD" id="cd00212">
    <property type="entry name" value="PTS_IIB_glc"/>
    <property type="match status" value="1"/>
</dbReference>
<gene>
    <name evidence="15" type="ORF">GTO87_08450</name>
</gene>
<feature type="transmembrane region" description="Helical" evidence="12">
    <location>
        <begin position="212"/>
        <end position="233"/>
    </location>
</feature>
<keyword evidence="8" id="KW-0418">Kinase</keyword>
<dbReference type="EMBL" id="CP047418">
    <property type="protein sequence ID" value="QLL78611.1"/>
    <property type="molecule type" value="Genomic_DNA"/>
</dbReference>
<dbReference type="Proteomes" id="UP000510886">
    <property type="component" value="Chromosome"/>
</dbReference>
<keyword evidence="3" id="KW-1003">Cell membrane</keyword>
<dbReference type="PANTHER" id="PTHR30175:SF1">
    <property type="entry name" value="PTS SYSTEM ARBUTIN-, CELLOBIOSE-, AND SALICIN-SPECIFIC EIIBC COMPONENT-RELATED"/>
    <property type="match status" value="1"/>
</dbReference>
<keyword evidence="7 12" id="KW-0812">Transmembrane</keyword>
<evidence type="ECO:0000256" key="5">
    <source>
        <dbReference type="ARBA" id="ARBA00022679"/>
    </source>
</evidence>
<dbReference type="PROSITE" id="PS51103">
    <property type="entry name" value="PTS_EIIC_TYPE_1"/>
    <property type="match status" value="1"/>
</dbReference>
<dbReference type="PANTHER" id="PTHR30175">
    <property type="entry name" value="PHOSPHOTRANSFERASE SYSTEM TRANSPORT PROTEIN"/>
    <property type="match status" value="1"/>
</dbReference>
<dbReference type="PROSITE" id="PS01035">
    <property type="entry name" value="PTS_EIIB_TYPE_1_CYS"/>
    <property type="match status" value="1"/>
</dbReference>
<comment type="subcellular location">
    <subcellularLocation>
        <location evidence="1">Cell membrane</location>
        <topology evidence="1">Multi-pass membrane protein</topology>
    </subcellularLocation>
</comment>
<dbReference type="GO" id="GO:0008982">
    <property type="term" value="F:protein-N(PI)-phosphohistidine-sugar phosphotransferase activity"/>
    <property type="evidence" value="ECO:0007669"/>
    <property type="project" value="InterPro"/>
</dbReference>
<dbReference type="GO" id="GO:0016301">
    <property type="term" value="F:kinase activity"/>
    <property type="evidence" value="ECO:0007669"/>
    <property type="project" value="UniProtKB-KW"/>
</dbReference>
<keyword evidence="4" id="KW-0762">Sugar transport</keyword>
<evidence type="ECO:0000313" key="15">
    <source>
        <dbReference type="EMBL" id="QLL78611.1"/>
    </source>
</evidence>
<dbReference type="Pfam" id="PF02378">
    <property type="entry name" value="PTS_EIIC"/>
    <property type="match status" value="1"/>
</dbReference>
<feature type="transmembrane region" description="Helical" evidence="12">
    <location>
        <begin position="286"/>
        <end position="308"/>
    </location>
</feature>
<accession>A0A7H9EM80</accession>
<feature type="transmembrane region" description="Helical" evidence="12">
    <location>
        <begin position="140"/>
        <end position="161"/>
    </location>
</feature>
<dbReference type="PROSITE" id="PS51098">
    <property type="entry name" value="PTS_EIIB_TYPE_1"/>
    <property type="match status" value="1"/>
</dbReference>
<evidence type="ECO:0000256" key="4">
    <source>
        <dbReference type="ARBA" id="ARBA00022597"/>
    </source>
</evidence>
<dbReference type="GO" id="GO:0015771">
    <property type="term" value="P:trehalose transport"/>
    <property type="evidence" value="ECO:0007669"/>
    <property type="project" value="TreeGrafter"/>
</dbReference>
<feature type="active site" description="Phosphocysteine intermediate; for EIIB activity" evidence="11">
    <location>
        <position position="26"/>
    </location>
</feature>
<dbReference type="AlphaFoldDB" id="A0A7H9EM80"/>
<reference evidence="15 16" key="1">
    <citation type="submission" date="2020-01" db="EMBL/GenBank/DDBJ databases">
        <title>Complete and circular genome sequences of six lactobacillus isolates from horses.</title>
        <authorList>
            <person name="Hassan H.M."/>
        </authorList>
    </citation>
    <scope>NUCLEOTIDE SEQUENCE [LARGE SCALE GENOMIC DNA]</scope>
    <source>
        <strain evidence="15 16">1A</strain>
    </source>
</reference>
<dbReference type="InterPro" id="IPR018113">
    <property type="entry name" value="PTrfase_EIIB_Cys"/>
</dbReference>
<organism evidence="15 16">
    <name type="scientific">Ligilactobacillus saerimneri</name>
    <dbReference type="NCBI Taxonomy" id="228229"/>
    <lineage>
        <taxon>Bacteria</taxon>
        <taxon>Bacillati</taxon>
        <taxon>Bacillota</taxon>
        <taxon>Bacilli</taxon>
        <taxon>Lactobacillales</taxon>
        <taxon>Lactobacillaceae</taxon>
        <taxon>Ligilactobacillus</taxon>
    </lineage>
</organism>
<evidence type="ECO:0000256" key="7">
    <source>
        <dbReference type="ARBA" id="ARBA00022692"/>
    </source>
</evidence>
<evidence type="ECO:0000256" key="8">
    <source>
        <dbReference type="ARBA" id="ARBA00022777"/>
    </source>
</evidence>
<evidence type="ECO:0000313" key="16">
    <source>
        <dbReference type="Proteomes" id="UP000510886"/>
    </source>
</evidence>
<feature type="domain" description="PTS EIIC type-1" evidence="14">
    <location>
        <begin position="103"/>
        <end position="455"/>
    </location>
</feature>
<evidence type="ECO:0000256" key="6">
    <source>
        <dbReference type="ARBA" id="ARBA00022683"/>
    </source>
</evidence>
<dbReference type="Gene3D" id="3.30.1360.60">
    <property type="entry name" value="Glucose permease domain IIB"/>
    <property type="match status" value="1"/>
</dbReference>
<feature type="transmembrane region" description="Helical" evidence="12">
    <location>
        <begin position="245"/>
        <end position="266"/>
    </location>
</feature>
<proteinExistence type="predicted"/>
<keyword evidence="5" id="KW-0808">Transferase</keyword>
<name>A0A7H9EM80_9LACO</name>
<feature type="transmembrane region" description="Helical" evidence="12">
    <location>
        <begin position="398"/>
        <end position="419"/>
    </location>
</feature>
<evidence type="ECO:0000256" key="11">
    <source>
        <dbReference type="PROSITE-ProRule" id="PRU00421"/>
    </source>
</evidence>
<keyword evidence="9 12" id="KW-1133">Transmembrane helix</keyword>
<evidence type="ECO:0000259" key="13">
    <source>
        <dbReference type="PROSITE" id="PS51098"/>
    </source>
</evidence>
<evidence type="ECO:0000256" key="12">
    <source>
        <dbReference type="SAM" id="Phobius"/>
    </source>
</evidence>
<evidence type="ECO:0000256" key="2">
    <source>
        <dbReference type="ARBA" id="ARBA00022448"/>
    </source>
</evidence>
<feature type="transmembrane region" description="Helical" evidence="12">
    <location>
        <begin position="425"/>
        <end position="447"/>
    </location>
</feature>
<dbReference type="FunFam" id="3.30.1360.60:FF:000001">
    <property type="entry name" value="PTS system glucose-specific IIBC component PtsG"/>
    <property type="match status" value="1"/>
</dbReference>
<keyword evidence="2" id="KW-0813">Transport</keyword>
<dbReference type="GO" id="GO:0090589">
    <property type="term" value="F:protein-phosphocysteine-trehalose phosphotransferase system transporter activity"/>
    <property type="evidence" value="ECO:0007669"/>
    <property type="project" value="TreeGrafter"/>
</dbReference>
<feature type="domain" description="PTS EIIB type-1" evidence="13">
    <location>
        <begin position="4"/>
        <end position="86"/>
    </location>
</feature>
<evidence type="ECO:0000256" key="3">
    <source>
        <dbReference type="ARBA" id="ARBA00022475"/>
    </source>
</evidence>
<keyword evidence="6" id="KW-0598">Phosphotransferase system</keyword>
<protein>
    <submittedName>
        <fullName evidence="15">PTS transporter subunit EIIC</fullName>
    </submittedName>
</protein>
<sequence>MDFKRTAEKIYQAVGGSSNISGMTHCATRLRLNLKDESIVDDNKVKDIDGVINVAHGSGQYQILIGLEVPKLYEEFEKVVGGTSDQDAPSTDAGGSVANKIFSAISGIFAPLLPALAGSGILRGILILCTQLGWIPEKSGTYTILYAASMSVFYFLPVLLAYTSAKRFGASPYLSAIIGGALLYPDFISLMGTKGNGAITHFFGMPVVLMNYNSTVVPIILSIWVFSFLYKWLDKHVSENLKLVVVPAVSLVVMIPLTMIVIGPLGVYGGDLVANVVNWAIVHSRILAGILVGGGWSVLVSFGIHWAVNPIMINNIATVGYDFICPLTFACNFAVMGATIGVWLKARDTNIRNFALTGFVTIALSAIIEPTLFGLLVNNRKIWGAQIIGGAVGGAYLALMHVSTNAFVFGSVTTFPAFIEKNSGNFIQAMIGLLISMVVAAIFGFIFTKRDEKLA</sequence>
<dbReference type="InterPro" id="IPR050558">
    <property type="entry name" value="PTS_Sugar-Specific_Components"/>
</dbReference>
<evidence type="ECO:0000256" key="9">
    <source>
        <dbReference type="ARBA" id="ARBA00022989"/>
    </source>
</evidence>